<reference evidence="3 4" key="1">
    <citation type="submission" date="2016-10" db="EMBL/GenBank/DDBJ databases">
        <authorList>
            <person name="Varghese N."/>
            <person name="Submissions S."/>
        </authorList>
    </citation>
    <scope>NUCLEOTIDE SEQUENCE [LARGE SCALE GENOMIC DNA]</scope>
    <source>
        <strain evidence="2 3">NFIX06</strain>
        <strain evidence="1 4">NFIX08</strain>
    </source>
</reference>
<proteinExistence type="predicted"/>
<name>A0AAX2EYF4_9ENTR</name>
<protein>
    <submittedName>
        <fullName evidence="1">Uncharacterized protein</fullName>
    </submittedName>
</protein>
<keyword evidence="3" id="KW-1185">Reference proteome</keyword>
<evidence type="ECO:0000313" key="1">
    <source>
        <dbReference type="EMBL" id="SFR24994.1"/>
    </source>
</evidence>
<dbReference type="Proteomes" id="UP000198760">
    <property type="component" value="Unassembled WGS sequence"/>
</dbReference>
<dbReference type="Proteomes" id="UP000199173">
    <property type="component" value="Unassembled WGS sequence"/>
</dbReference>
<dbReference type="EMBL" id="FOYJ01000013">
    <property type="protein sequence ID" value="SFR24994.1"/>
    <property type="molecule type" value="Genomic_DNA"/>
</dbReference>
<gene>
    <name evidence="2" type="ORF">SAMN03159428_03786</name>
    <name evidence="1" type="ORF">SAMN03159514_04513</name>
</gene>
<evidence type="ECO:0000313" key="4">
    <source>
        <dbReference type="Proteomes" id="UP000199173"/>
    </source>
</evidence>
<sequence>MIAYQASLAIGLRVGDRLPVDLKRKTPASEAARRSHAGYHRRFHDESLNEHWFSDIVHAKNIINDSPTFSTELSDAVRVCGTVAKREIRQ</sequence>
<dbReference type="EMBL" id="FPAV01000011">
    <property type="protein sequence ID" value="SFU06126.1"/>
    <property type="molecule type" value="Genomic_DNA"/>
</dbReference>
<evidence type="ECO:0000313" key="3">
    <source>
        <dbReference type="Proteomes" id="UP000198760"/>
    </source>
</evidence>
<dbReference type="RefSeq" id="WP_072440338.1">
    <property type="nucleotide sequence ID" value="NZ_FONC01000010.1"/>
</dbReference>
<comment type="caution">
    <text evidence="1">The sequence shown here is derived from an EMBL/GenBank/DDBJ whole genome shotgun (WGS) entry which is preliminary data.</text>
</comment>
<accession>A0AAX2EYF4</accession>
<evidence type="ECO:0000313" key="2">
    <source>
        <dbReference type="EMBL" id="SFU06126.1"/>
    </source>
</evidence>
<dbReference type="AlphaFoldDB" id="A0AAX2EYF4"/>
<organism evidence="1 4">
    <name type="scientific">Kosakonia radicincitans</name>
    <dbReference type="NCBI Taxonomy" id="283686"/>
    <lineage>
        <taxon>Bacteria</taxon>
        <taxon>Pseudomonadati</taxon>
        <taxon>Pseudomonadota</taxon>
        <taxon>Gammaproteobacteria</taxon>
        <taxon>Enterobacterales</taxon>
        <taxon>Enterobacteriaceae</taxon>
        <taxon>Kosakonia</taxon>
    </lineage>
</organism>